<keyword evidence="6 8" id="KW-1133">Transmembrane helix</keyword>
<dbReference type="RefSeq" id="WP_238721826.1">
    <property type="nucleotide sequence ID" value="NZ_JAHQCW010000017.1"/>
</dbReference>
<reference evidence="10" key="1">
    <citation type="submission" date="2021-06" db="EMBL/GenBank/DDBJ databases">
        <title>Description of novel taxa of the family Lachnospiraceae.</title>
        <authorList>
            <person name="Chaplin A.V."/>
            <person name="Sokolova S.R."/>
            <person name="Pikina A.P."/>
            <person name="Korzhanova M."/>
            <person name="Belova V."/>
            <person name="Korostin D."/>
            <person name="Efimov B.A."/>
        </authorList>
    </citation>
    <scope>NUCLEOTIDE SEQUENCE</scope>
    <source>
        <strain evidence="10">ASD5720</strain>
    </source>
</reference>
<feature type="transmembrane region" description="Helical" evidence="8">
    <location>
        <begin position="168"/>
        <end position="189"/>
    </location>
</feature>
<dbReference type="Pfam" id="PF00482">
    <property type="entry name" value="T2SSF"/>
    <property type="match status" value="2"/>
</dbReference>
<evidence type="ECO:0000256" key="7">
    <source>
        <dbReference type="ARBA" id="ARBA00023136"/>
    </source>
</evidence>
<comment type="subcellular location">
    <subcellularLocation>
        <location evidence="1">Cell inner membrane</location>
        <topology evidence="1">Multi-pass membrane protein</topology>
    </subcellularLocation>
</comment>
<evidence type="ECO:0000313" key="11">
    <source>
        <dbReference type="Proteomes" id="UP000712157"/>
    </source>
</evidence>
<feature type="domain" description="Type II secretion system protein GspF" evidence="9">
    <location>
        <begin position="216"/>
        <end position="338"/>
    </location>
</feature>
<keyword evidence="11" id="KW-1185">Reference proteome</keyword>
<gene>
    <name evidence="10" type="ORF">KTH89_11670</name>
</gene>
<organism evidence="10 11">
    <name type="scientific">Diplocloster agilis</name>
    <dbReference type="NCBI Taxonomy" id="2850323"/>
    <lineage>
        <taxon>Bacteria</taxon>
        <taxon>Bacillati</taxon>
        <taxon>Bacillota</taxon>
        <taxon>Clostridia</taxon>
        <taxon>Lachnospirales</taxon>
        <taxon>Lachnospiraceae</taxon>
        <taxon>Diplocloster</taxon>
    </lineage>
</organism>
<proteinExistence type="inferred from homology"/>
<dbReference type="InterPro" id="IPR042094">
    <property type="entry name" value="T2SS_GspF_sf"/>
</dbReference>
<dbReference type="Gene3D" id="1.20.81.30">
    <property type="entry name" value="Type II secretion system (T2SS), domain F"/>
    <property type="match status" value="2"/>
</dbReference>
<comment type="caution">
    <text evidence="10">The sequence shown here is derived from an EMBL/GenBank/DDBJ whole genome shotgun (WGS) entry which is preliminary data.</text>
</comment>
<evidence type="ECO:0000256" key="8">
    <source>
        <dbReference type="SAM" id="Phobius"/>
    </source>
</evidence>
<keyword evidence="5 8" id="KW-0812">Transmembrane</keyword>
<name>A0A949JZQ5_9FIRM</name>
<feature type="domain" description="Type II secretion system protein GspF" evidence="9">
    <location>
        <begin position="17"/>
        <end position="138"/>
    </location>
</feature>
<evidence type="ECO:0000256" key="1">
    <source>
        <dbReference type="ARBA" id="ARBA00004429"/>
    </source>
</evidence>
<dbReference type="InterPro" id="IPR003004">
    <property type="entry name" value="GspF/PilC"/>
</dbReference>
<dbReference type="FunFam" id="1.20.81.30:FF:000001">
    <property type="entry name" value="Type II secretion system protein F"/>
    <property type="match status" value="1"/>
</dbReference>
<keyword evidence="4" id="KW-0997">Cell inner membrane</keyword>
<evidence type="ECO:0000256" key="6">
    <source>
        <dbReference type="ARBA" id="ARBA00022989"/>
    </source>
</evidence>
<feature type="transmembrane region" description="Helical" evidence="8">
    <location>
        <begin position="119"/>
        <end position="140"/>
    </location>
</feature>
<evidence type="ECO:0000256" key="3">
    <source>
        <dbReference type="ARBA" id="ARBA00022475"/>
    </source>
</evidence>
<evidence type="ECO:0000259" key="9">
    <source>
        <dbReference type="Pfam" id="PF00482"/>
    </source>
</evidence>
<feature type="transmembrane region" description="Helical" evidence="8">
    <location>
        <begin position="320"/>
        <end position="346"/>
    </location>
</feature>
<comment type="similarity">
    <text evidence="2">Belongs to the GSP F family.</text>
</comment>
<accession>A0A949JZQ5</accession>
<dbReference type="InterPro" id="IPR018076">
    <property type="entry name" value="T2SS_GspF_dom"/>
</dbReference>
<protein>
    <submittedName>
        <fullName evidence="10">Type II secretion system F family protein</fullName>
    </submittedName>
</protein>
<dbReference type="AlphaFoldDB" id="A0A949JZQ5"/>
<keyword evidence="7 8" id="KW-0472">Membrane</keyword>
<evidence type="ECO:0000256" key="5">
    <source>
        <dbReference type="ARBA" id="ARBA00022692"/>
    </source>
</evidence>
<evidence type="ECO:0000256" key="2">
    <source>
        <dbReference type="ARBA" id="ARBA00005745"/>
    </source>
</evidence>
<keyword evidence="3" id="KW-1003">Cell membrane</keyword>
<dbReference type="PANTHER" id="PTHR30012">
    <property type="entry name" value="GENERAL SECRETION PATHWAY PROTEIN"/>
    <property type="match status" value="1"/>
</dbReference>
<dbReference type="GO" id="GO:0005886">
    <property type="term" value="C:plasma membrane"/>
    <property type="evidence" value="ECO:0007669"/>
    <property type="project" value="UniProtKB-SubCell"/>
</dbReference>
<evidence type="ECO:0000256" key="4">
    <source>
        <dbReference type="ARBA" id="ARBA00022519"/>
    </source>
</evidence>
<dbReference type="Proteomes" id="UP000712157">
    <property type="component" value="Unassembled WGS sequence"/>
</dbReference>
<dbReference type="PRINTS" id="PR00812">
    <property type="entry name" value="BCTERIALGSPF"/>
</dbReference>
<evidence type="ECO:0000313" key="10">
    <source>
        <dbReference type="EMBL" id="MBU9737201.1"/>
    </source>
</evidence>
<dbReference type="PANTHER" id="PTHR30012:SF0">
    <property type="entry name" value="TYPE II SECRETION SYSTEM PROTEIN F-RELATED"/>
    <property type="match status" value="1"/>
</dbReference>
<dbReference type="EMBL" id="JAHQCW010000017">
    <property type="protein sequence ID" value="MBU9737201.1"/>
    <property type="molecule type" value="Genomic_DNA"/>
</dbReference>
<sequence>MGKQKKKLLSNRETAAFCAQLSLLLKAGISIPEGIAILCEDEKEGKLSLLLQLRESLEDGKSLSAAIEETGHFPEYLIHMMAIGETSGRMEEVLDSLSSYYERNEEVSDTIRSAVTYPLMMIVMMLAVILVVVIKVLPIFESVFRELGGEMSGFARGAMHLGTIISRYSVWIVAVVVLLALLFFILRALPGGQKILSLIFEKCFPKISSAMSVWRFSSAMALMMESGIEMEKSLELTEDLTGSESMKTKIGLLKEEVSQGKMFSEAVVEHQVFSGLYGKMITVGASTGMTDDVMQRIAAEYEEDLERRIERLISVIEPTLVILLSLVVGMILLSVMLPLIGIMSAIG</sequence>